<keyword evidence="3" id="KW-1185">Reference proteome</keyword>
<evidence type="ECO:0000313" key="3">
    <source>
        <dbReference type="Proteomes" id="UP000029628"/>
    </source>
</evidence>
<reference evidence="2 3" key="1">
    <citation type="submission" date="2014-07" db="EMBL/GenBank/DDBJ databases">
        <authorList>
            <person name="McCorrison J."/>
            <person name="Sanka R."/>
            <person name="Torralba M."/>
            <person name="Gillis M."/>
            <person name="Haft D.H."/>
            <person name="Methe B."/>
            <person name="Sutton G."/>
            <person name="Nelson K.E."/>
        </authorList>
    </citation>
    <scope>NUCLEOTIDE SEQUENCE [LARGE SCALE GENOMIC DNA]</scope>
    <source>
        <strain evidence="2 3">DNF00314</strain>
    </source>
</reference>
<accession>A0A096CP14</accession>
<evidence type="ECO:0000313" key="2">
    <source>
        <dbReference type="EMBL" id="KGF47064.1"/>
    </source>
</evidence>
<keyword evidence="1" id="KW-0175">Coiled coil</keyword>
<evidence type="ECO:0000256" key="1">
    <source>
        <dbReference type="SAM" id="Coils"/>
    </source>
</evidence>
<dbReference type="Proteomes" id="UP000029628">
    <property type="component" value="Unassembled WGS sequence"/>
</dbReference>
<feature type="coiled-coil region" evidence="1">
    <location>
        <begin position="160"/>
        <end position="194"/>
    </location>
</feature>
<dbReference type="RefSeq" id="WP_038152756.1">
    <property type="nucleotide sequence ID" value="NZ_JRNT01000018.1"/>
</dbReference>
<dbReference type="EMBL" id="JRNT01000018">
    <property type="protein sequence ID" value="KGF47064.1"/>
    <property type="molecule type" value="Genomic_DNA"/>
</dbReference>
<dbReference type="AlphaFoldDB" id="A0A096CP14"/>
<sequence length="531" mass="59302">MWWKRIVSCLLGATLATSLYTVVQGRTINLQAGGYELSPMAINVTDQKYGLLFSDSPEYVGPVGGILSAGTIHGHGRVYFYHVNDMKDTQKIAVVIENKSMKLNHITVRRALVSKPSPDYFAVGRELSRLDMSTPLPESVAIVTNEKDTKKFNLEQVKWRKALEKQIKQQEKELEKEQARLDRWKEKREKEEKKRVSNMLTDNKKAHKITLLQHVSSATKEDDVSDGTYVGTRDTNDKEHRYIASDRTSVTPSGSLTDDVYQGIDTSRYQQLKESLAASRKQLANYQADDTEGTIINVKKEDLPHANSFTLPPLGKRLLFADLEDIEVKPEALISGLIDCITSDDTLIKVMMLPEGAASLTSTYSVPTLPKDDVRLRGTYVGALRIITVPETFNSDTSGSYIEVVNGREDPFIEGVDELSNHEAVTDTGNYGVSYQMVVHTTGKERFHLFFNPLGGAYSGSFLISTPYRTKRYDVGNSSKAYIGHQTIYDTFDLGEYRGGDTIAINFMPAGASNLPIRFLLVPTNELDTRG</sequence>
<gene>
    <name evidence="2" type="ORF">HMPREF0872_06100</name>
</gene>
<organism evidence="2 3">
    <name type="scientific">Veillonella montpellierensis DNF00314</name>
    <dbReference type="NCBI Taxonomy" id="1401067"/>
    <lineage>
        <taxon>Bacteria</taxon>
        <taxon>Bacillati</taxon>
        <taxon>Bacillota</taxon>
        <taxon>Negativicutes</taxon>
        <taxon>Veillonellales</taxon>
        <taxon>Veillonellaceae</taxon>
        <taxon>Veillonella</taxon>
    </lineage>
</organism>
<proteinExistence type="predicted"/>
<dbReference type="eggNOG" id="COG2268">
    <property type="taxonomic scope" value="Bacteria"/>
</dbReference>
<protein>
    <submittedName>
        <fullName evidence="2">Uncharacterized protein</fullName>
    </submittedName>
</protein>
<name>A0A096CP14_9FIRM</name>
<comment type="caution">
    <text evidence="2">The sequence shown here is derived from an EMBL/GenBank/DDBJ whole genome shotgun (WGS) entry which is preliminary data.</text>
</comment>